<dbReference type="SUPFAM" id="SSF63825">
    <property type="entry name" value="YWTD domain"/>
    <property type="match status" value="1"/>
</dbReference>
<dbReference type="EMBL" id="CYUE01000020">
    <property type="protein sequence ID" value="CUK26446.1"/>
    <property type="molecule type" value="Genomic_DNA"/>
</dbReference>
<dbReference type="AlphaFoldDB" id="A0A0P1J952"/>
<evidence type="ECO:0000313" key="2">
    <source>
        <dbReference type="EMBL" id="CUK26446.1"/>
    </source>
</evidence>
<feature type="chain" id="PRO_5006066012" description="ATP/GTP-binding protein" evidence="1">
    <location>
        <begin position="20"/>
        <end position="276"/>
    </location>
</feature>
<dbReference type="OrthoDB" id="7675395at2"/>
<dbReference type="Gene3D" id="2.130.10.10">
    <property type="entry name" value="YVTN repeat-like/Quinoprotein amine dehydrogenase"/>
    <property type="match status" value="1"/>
</dbReference>
<feature type="signal peptide" evidence="1">
    <location>
        <begin position="1"/>
        <end position="19"/>
    </location>
</feature>
<accession>A0A0P1J952</accession>
<protein>
    <recommendedName>
        <fullName evidence="4">ATP/GTP-binding protein</fullName>
    </recommendedName>
</protein>
<dbReference type="RefSeq" id="WP_058315333.1">
    <property type="nucleotide sequence ID" value="NZ_CYTO01000009.1"/>
</dbReference>
<evidence type="ECO:0000256" key="1">
    <source>
        <dbReference type="SAM" id="SignalP"/>
    </source>
</evidence>
<dbReference type="Proteomes" id="UP000051184">
    <property type="component" value="Unassembled WGS sequence"/>
</dbReference>
<name>A0A0P1J952_9RHOB</name>
<sequence length="276" mass="29695">MIRLTLATLLLATSAQAWEATGFELPESVLPDPSKGQLYVSNMVDSPFEPDGNGYISRLSMDGKVLDMKWATGMHSPKGMALFGDHLVVADLNALHFVDRKTGEITKTLTPEGIGLFNDVTASGDRVWVSDMLTGVIWSYDGETLAPFYQDAALPHPNGLWTDGLSLVVGHWGPGMKPDFSTDAPGDLLSIDLATKEATQIYPELANIDGVAKIGDSYIANDWITGEIFKVTDGTSELLLSAPASTADIGVFGNTIYLPIMMEGRITTFEMGTTTN</sequence>
<proteinExistence type="predicted"/>
<keyword evidence="1" id="KW-0732">Signal</keyword>
<reference evidence="3" key="1">
    <citation type="submission" date="2015-09" db="EMBL/GenBank/DDBJ databases">
        <authorList>
            <person name="Rodrigo-Torres Lidia"/>
            <person name="Arahal R.David."/>
        </authorList>
    </citation>
    <scope>NUCLEOTIDE SEQUENCE [LARGE SCALE GENOMIC DNA]</scope>
    <source>
        <strain evidence="3">CECT 5114</strain>
    </source>
</reference>
<dbReference type="InterPro" id="IPR015943">
    <property type="entry name" value="WD40/YVTN_repeat-like_dom_sf"/>
</dbReference>
<dbReference type="STRING" id="1715691.TA5113_01083"/>
<organism evidence="2 3">
    <name type="scientific">Cognatishimia activa</name>
    <dbReference type="NCBI Taxonomy" id="1715691"/>
    <lineage>
        <taxon>Bacteria</taxon>
        <taxon>Pseudomonadati</taxon>
        <taxon>Pseudomonadota</taxon>
        <taxon>Alphaproteobacteria</taxon>
        <taxon>Rhodobacterales</taxon>
        <taxon>Paracoccaceae</taxon>
        <taxon>Cognatishimia</taxon>
    </lineage>
</organism>
<evidence type="ECO:0008006" key="4">
    <source>
        <dbReference type="Google" id="ProtNLM"/>
    </source>
</evidence>
<keyword evidence="3" id="KW-1185">Reference proteome</keyword>
<gene>
    <name evidence="2" type="ORF">TA5114_02256</name>
</gene>
<evidence type="ECO:0000313" key="3">
    <source>
        <dbReference type="Proteomes" id="UP000051184"/>
    </source>
</evidence>